<evidence type="ECO:0000313" key="2">
    <source>
        <dbReference type="EMBL" id="KAL0460778.1"/>
    </source>
</evidence>
<evidence type="ECO:0000256" key="1">
    <source>
        <dbReference type="SAM" id="MobiDB-lite"/>
    </source>
</evidence>
<organism evidence="2">
    <name type="scientific">Sesamum latifolium</name>
    <dbReference type="NCBI Taxonomy" id="2727402"/>
    <lineage>
        <taxon>Eukaryota</taxon>
        <taxon>Viridiplantae</taxon>
        <taxon>Streptophyta</taxon>
        <taxon>Embryophyta</taxon>
        <taxon>Tracheophyta</taxon>
        <taxon>Spermatophyta</taxon>
        <taxon>Magnoliopsida</taxon>
        <taxon>eudicotyledons</taxon>
        <taxon>Gunneridae</taxon>
        <taxon>Pentapetalae</taxon>
        <taxon>asterids</taxon>
        <taxon>lamiids</taxon>
        <taxon>Lamiales</taxon>
        <taxon>Pedaliaceae</taxon>
        <taxon>Sesamum</taxon>
    </lineage>
</organism>
<dbReference type="AlphaFoldDB" id="A0AAW2Y533"/>
<dbReference type="EMBL" id="JACGWN010000002">
    <property type="protein sequence ID" value="KAL0460778.1"/>
    <property type="molecule type" value="Genomic_DNA"/>
</dbReference>
<reference evidence="2" key="2">
    <citation type="journal article" date="2024" name="Plant">
        <title>Genomic evolution and insights into agronomic trait innovations of Sesamum species.</title>
        <authorList>
            <person name="Miao H."/>
            <person name="Wang L."/>
            <person name="Qu L."/>
            <person name="Liu H."/>
            <person name="Sun Y."/>
            <person name="Le M."/>
            <person name="Wang Q."/>
            <person name="Wei S."/>
            <person name="Zheng Y."/>
            <person name="Lin W."/>
            <person name="Duan Y."/>
            <person name="Cao H."/>
            <person name="Xiong S."/>
            <person name="Wang X."/>
            <person name="Wei L."/>
            <person name="Li C."/>
            <person name="Ma Q."/>
            <person name="Ju M."/>
            <person name="Zhao R."/>
            <person name="Li G."/>
            <person name="Mu C."/>
            <person name="Tian Q."/>
            <person name="Mei H."/>
            <person name="Zhang T."/>
            <person name="Gao T."/>
            <person name="Zhang H."/>
        </authorList>
    </citation>
    <scope>NUCLEOTIDE SEQUENCE</scope>
    <source>
        <strain evidence="2">KEN1</strain>
    </source>
</reference>
<protein>
    <submittedName>
        <fullName evidence="2">Uncharacterized protein</fullName>
    </submittedName>
</protein>
<name>A0AAW2Y533_9LAMI</name>
<dbReference type="PANTHER" id="PTHR33240">
    <property type="entry name" value="OS08G0508500 PROTEIN"/>
    <property type="match status" value="1"/>
</dbReference>
<proteinExistence type="predicted"/>
<gene>
    <name evidence="2" type="ORF">Slati_0705000</name>
</gene>
<accession>A0AAW2Y533</accession>
<comment type="caution">
    <text evidence="2">The sequence shown here is derived from an EMBL/GenBank/DDBJ whole genome shotgun (WGS) entry which is preliminary data.</text>
</comment>
<feature type="compositionally biased region" description="Basic and acidic residues" evidence="1">
    <location>
        <begin position="24"/>
        <end position="34"/>
    </location>
</feature>
<dbReference type="PANTHER" id="PTHR33240:SF8">
    <property type="entry name" value="OS03G0439900 PROTEIN"/>
    <property type="match status" value="1"/>
</dbReference>
<sequence length="202" mass="23168">MGNFNELTRSAKNDLHPHKRRREVRFEEYPERSQRPQNPSGRIINMIEGGNYGGLTRSSRKRHLREISRHVNANTAWSPTKEKDAYPITFTEEDEKGVTFPHEDALVISAVISNMEGLKEVWYDPWARSSPLHRGRTQAETHRFLVVNTTHPSYNVILDRPTLNAFKAVISTSCLKIKFPTPMGWVKFGMIKLKLGSVDAIL</sequence>
<feature type="region of interest" description="Disordered" evidence="1">
    <location>
        <begin position="1"/>
        <end position="42"/>
    </location>
</feature>
<reference evidence="2" key="1">
    <citation type="submission" date="2020-06" db="EMBL/GenBank/DDBJ databases">
        <authorList>
            <person name="Li T."/>
            <person name="Hu X."/>
            <person name="Zhang T."/>
            <person name="Song X."/>
            <person name="Zhang H."/>
            <person name="Dai N."/>
            <person name="Sheng W."/>
            <person name="Hou X."/>
            <person name="Wei L."/>
        </authorList>
    </citation>
    <scope>NUCLEOTIDE SEQUENCE</scope>
    <source>
        <strain evidence="2">KEN1</strain>
        <tissue evidence="2">Leaf</tissue>
    </source>
</reference>